<dbReference type="Proteomes" id="UP001287356">
    <property type="component" value="Unassembled WGS sequence"/>
</dbReference>
<keyword evidence="4 5" id="KW-0676">Redox-active center</keyword>
<evidence type="ECO:0000256" key="1">
    <source>
        <dbReference type="ARBA" id="ARBA00022559"/>
    </source>
</evidence>
<comment type="similarity">
    <text evidence="5">Belongs to the peroxiredoxin family.</text>
</comment>
<dbReference type="Gene3D" id="3.40.30.10">
    <property type="entry name" value="Glutaredoxin"/>
    <property type="match status" value="1"/>
</dbReference>
<dbReference type="Gene3D" id="3.30.1020.10">
    <property type="entry name" value="Antioxidant, Horf6, Chain A, domain2"/>
    <property type="match status" value="1"/>
</dbReference>
<evidence type="ECO:0000313" key="8">
    <source>
        <dbReference type="EMBL" id="KAK3380535.1"/>
    </source>
</evidence>
<dbReference type="InterPro" id="IPR036249">
    <property type="entry name" value="Thioredoxin-like_sf"/>
</dbReference>
<dbReference type="Pfam" id="PF10417">
    <property type="entry name" value="1-cysPrx_C"/>
    <property type="match status" value="1"/>
</dbReference>
<dbReference type="Pfam" id="PF00578">
    <property type="entry name" value="AhpC-TSA"/>
    <property type="match status" value="1"/>
</dbReference>
<dbReference type="GO" id="GO:0005829">
    <property type="term" value="C:cytosol"/>
    <property type="evidence" value="ECO:0007669"/>
    <property type="project" value="TreeGrafter"/>
</dbReference>
<evidence type="ECO:0000256" key="2">
    <source>
        <dbReference type="ARBA" id="ARBA00022862"/>
    </source>
</evidence>
<evidence type="ECO:0000313" key="9">
    <source>
        <dbReference type="Proteomes" id="UP001287356"/>
    </source>
</evidence>
<dbReference type="GO" id="GO:0045454">
    <property type="term" value="P:cell redox homeostasis"/>
    <property type="evidence" value="ECO:0007669"/>
    <property type="project" value="TreeGrafter"/>
</dbReference>
<keyword evidence="9" id="KW-1185">Reference proteome</keyword>
<dbReference type="SUPFAM" id="SSF52833">
    <property type="entry name" value="Thioredoxin-like"/>
    <property type="match status" value="1"/>
</dbReference>
<name>A0AAE0NFH8_9PEZI</name>
<dbReference type="InterPro" id="IPR019479">
    <property type="entry name" value="Peroxiredoxin_C"/>
</dbReference>
<feature type="compositionally biased region" description="Polar residues" evidence="6">
    <location>
        <begin position="243"/>
        <end position="252"/>
    </location>
</feature>
<dbReference type="AlphaFoldDB" id="A0AAE0NFH8"/>
<dbReference type="InterPro" id="IPR024706">
    <property type="entry name" value="Peroxiredoxin_AhpC-typ"/>
</dbReference>
<sequence>MAELIPAKPFRLGSEAPTFTAETTIGTIDFTEYTKGFWSVLFCYPKDFTPVSTTELAVLTKLVDEFSRRNVKVLALSTGESLDTHKKWIKDVEEITGGVVSFPLISDASGTIAQKFNVLESEDLEDIGSQLSNQGHAFHTRSVFIISPQHRFRAMFNYPISVGINTSEIIRVIDCLQTASLVGVRTPANWVPGNPVIIHPNMSDEDAEKKFPKYQTVKPYLRFTPLEPEHTSIQVALGDEPQGVSQEPPHSS</sequence>
<organism evidence="8 9">
    <name type="scientific">Lasiosphaeria ovina</name>
    <dbReference type="NCBI Taxonomy" id="92902"/>
    <lineage>
        <taxon>Eukaryota</taxon>
        <taxon>Fungi</taxon>
        <taxon>Dikarya</taxon>
        <taxon>Ascomycota</taxon>
        <taxon>Pezizomycotina</taxon>
        <taxon>Sordariomycetes</taxon>
        <taxon>Sordariomycetidae</taxon>
        <taxon>Sordariales</taxon>
        <taxon>Lasiosphaeriaceae</taxon>
        <taxon>Lasiosphaeria</taxon>
    </lineage>
</organism>
<dbReference type="PROSITE" id="PS51352">
    <property type="entry name" value="THIOREDOXIN_2"/>
    <property type="match status" value="1"/>
</dbReference>
<dbReference type="InterPro" id="IPR000866">
    <property type="entry name" value="AhpC/TSA"/>
</dbReference>
<proteinExistence type="inferred from homology"/>
<dbReference type="GO" id="GO:0042744">
    <property type="term" value="P:hydrogen peroxide catabolic process"/>
    <property type="evidence" value="ECO:0007669"/>
    <property type="project" value="TreeGrafter"/>
</dbReference>
<dbReference type="GO" id="GO:0033554">
    <property type="term" value="P:cellular response to stress"/>
    <property type="evidence" value="ECO:0007669"/>
    <property type="project" value="TreeGrafter"/>
</dbReference>
<evidence type="ECO:0000259" key="7">
    <source>
        <dbReference type="PROSITE" id="PS51352"/>
    </source>
</evidence>
<feature type="domain" description="Thioredoxin" evidence="7">
    <location>
        <begin position="10"/>
        <end position="178"/>
    </location>
</feature>
<evidence type="ECO:0000256" key="4">
    <source>
        <dbReference type="ARBA" id="ARBA00023284"/>
    </source>
</evidence>
<accession>A0AAE0NFH8</accession>
<keyword evidence="3 5" id="KW-0560">Oxidoreductase</keyword>
<comment type="caution">
    <text evidence="8">The sequence shown here is derived from an EMBL/GenBank/DDBJ whole genome shotgun (WGS) entry which is preliminary data.</text>
</comment>
<dbReference type="PANTHER" id="PTHR10681">
    <property type="entry name" value="THIOREDOXIN PEROXIDASE"/>
    <property type="match status" value="1"/>
</dbReference>
<comment type="function">
    <text evidence="5">Thiol-specific peroxidase that catalyzes the reduction of hydrogen peroxide and organic hydroperoxides to water and alcohols, respectively.</text>
</comment>
<feature type="region of interest" description="Disordered" evidence="6">
    <location>
        <begin position="232"/>
        <end position="252"/>
    </location>
</feature>
<dbReference type="PANTHER" id="PTHR10681:SF121">
    <property type="entry name" value="ALKYL HYDROPEROXIDE REDUCTASE C"/>
    <property type="match status" value="1"/>
</dbReference>
<reference evidence="8" key="1">
    <citation type="journal article" date="2023" name="Mol. Phylogenet. Evol.">
        <title>Genome-scale phylogeny and comparative genomics of the fungal order Sordariales.</title>
        <authorList>
            <person name="Hensen N."/>
            <person name="Bonometti L."/>
            <person name="Westerberg I."/>
            <person name="Brannstrom I.O."/>
            <person name="Guillou S."/>
            <person name="Cros-Aarteil S."/>
            <person name="Calhoun S."/>
            <person name="Haridas S."/>
            <person name="Kuo A."/>
            <person name="Mondo S."/>
            <person name="Pangilinan J."/>
            <person name="Riley R."/>
            <person name="LaButti K."/>
            <person name="Andreopoulos B."/>
            <person name="Lipzen A."/>
            <person name="Chen C."/>
            <person name="Yan M."/>
            <person name="Daum C."/>
            <person name="Ng V."/>
            <person name="Clum A."/>
            <person name="Steindorff A."/>
            <person name="Ohm R.A."/>
            <person name="Martin F."/>
            <person name="Silar P."/>
            <person name="Natvig D.O."/>
            <person name="Lalanne C."/>
            <person name="Gautier V."/>
            <person name="Ament-Velasquez S.L."/>
            <person name="Kruys A."/>
            <person name="Hutchinson M.I."/>
            <person name="Powell A.J."/>
            <person name="Barry K."/>
            <person name="Miller A.N."/>
            <person name="Grigoriev I.V."/>
            <person name="Debuchy R."/>
            <person name="Gladieux P."/>
            <person name="Hiltunen Thoren M."/>
            <person name="Johannesson H."/>
        </authorList>
    </citation>
    <scope>NUCLEOTIDE SEQUENCE</scope>
    <source>
        <strain evidence="8">CBS 958.72</strain>
    </source>
</reference>
<evidence type="ECO:0000256" key="6">
    <source>
        <dbReference type="SAM" id="MobiDB-lite"/>
    </source>
</evidence>
<keyword evidence="1 5" id="KW-0575">Peroxidase</keyword>
<reference evidence="8" key="2">
    <citation type="submission" date="2023-06" db="EMBL/GenBank/DDBJ databases">
        <authorList>
            <consortium name="Lawrence Berkeley National Laboratory"/>
            <person name="Haridas S."/>
            <person name="Hensen N."/>
            <person name="Bonometti L."/>
            <person name="Westerberg I."/>
            <person name="Brannstrom I.O."/>
            <person name="Guillou S."/>
            <person name="Cros-Aarteil S."/>
            <person name="Calhoun S."/>
            <person name="Kuo A."/>
            <person name="Mondo S."/>
            <person name="Pangilinan J."/>
            <person name="Riley R."/>
            <person name="Labutti K."/>
            <person name="Andreopoulos B."/>
            <person name="Lipzen A."/>
            <person name="Chen C."/>
            <person name="Yanf M."/>
            <person name="Daum C."/>
            <person name="Ng V."/>
            <person name="Clum A."/>
            <person name="Steindorff A."/>
            <person name="Ohm R."/>
            <person name="Martin F."/>
            <person name="Silar P."/>
            <person name="Natvig D."/>
            <person name="Lalanne C."/>
            <person name="Gautier V."/>
            <person name="Ament-Velasquez S.L."/>
            <person name="Kruys A."/>
            <person name="Hutchinson M.I."/>
            <person name="Powell A.J."/>
            <person name="Barry K."/>
            <person name="Miller A.N."/>
            <person name="Grigoriev I.V."/>
            <person name="Debuchy R."/>
            <person name="Gladieux P."/>
            <person name="Thoren M.H."/>
            <person name="Johannesson H."/>
        </authorList>
    </citation>
    <scope>NUCLEOTIDE SEQUENCE</scope>
    <source>
        <strain evidence="8">CBS 958.72</strain>
    </source>
</reference>
<dbReference type="InterPro" id="IPR013766">
    <property type="entry name" value="Thioredoxin_domain"/>
</dbReference>
<dbReference type="InterPro" id="IPR050217">
    <property type="entry name" value="Peroxiredoxin"/>
</dbReference>
<keyword evidence="2 5" id="KW-0049">Antioxidant</keyword>
<gene>
    <name evidence="8" type="ORF">B0T24DRAFT_571422</name>
</gene>
<dbReference type="EMBL" id="JAULSN010000002">
    <property type="protein sequence ID" value="KAK3380535.1"/>
    <property type="molecule type" value="Genomic_DNA"/>
</dbReference>
<dbReference type="GO" id="GO:0006979">
    <property type="term" value="P:response to oxidative stress"/>
    <property type="evidence" value="ECO:0007669"/>
    <property type="project" value="TreeGrafter"/>
</dbReference>
<protein>
    <submittedName>
        <fullName evidence="8">Thioredoxin-like protein</fullName>
    </submittedName>
</protein>
<evidence type="ECO:0000256" key="5">
    <source>
        <dbReference type="PIRNR" id="PIRNR000239"/>
    </source>
</evidence>
<evidence type="ECO:0000256" key="3">
    <source>
        <dbReference type="ARBA" id="ARBA00023002"/>
    </source>
</evidence>
<dbReference type="GO" id="GO:0008379">
    <property type="term" value="F:thioredoxin peroxidase activity"/>
    <property type="evidence" value="ECO:0007669"/>
    <property type="project" value="TreeGrafter"/>
</dbReference>
<dbReference type="PIRSF" id="PIRSF000239">
    <property type="entry name" value="AHPC"/>
    <property type="match status" value="1"/>
</dbReference>